<dbReference type="Pfam" id="PF04408">
    <property type="entry name" value="WHD_HA2"/>
    <property type="match status" value="1"/>
</dbReference>
<dbReference type="PANTHER" id="PTHR18934:SF136">
    <property type="entry name" value="ATP-DEPENDENT RNA HELICASE DHX35-RELATED"/>
    <property type="match status" value="1"/>
</dbReference>
<dbReference type="InterPro" id="IPR011709">
    <property type="entry name" value="DEAD-box_helicase_OB_fold"/>
</dbReference>
<dbReference type="EMBL" id="UFQT01000039">
    <property type="protein sequence ID" value="SSX18519.1"/>
    <property type="molecule type" value="Genomic_DNA"/>
</dbReference>
<evidence type="ECO:0000256" key="2">
    <source>
        <dbReference type="ARBA" id="ARBA00022741"/>
    </source>
</evidence>
<keyword evidence="4" id="KW-0347">Helicase</keyword>
<dbReference type="SMART" id="SM00490">
    <property type="entry name" value="HELICc"/>
    <property type="match status" value="1"/>
</dbReference>
<dbReference type="InterPro" id="IPR014001">
    <property type="entry name" value="Helicase_ATP-bd"/>
</dbReference>
<comment type="catalytic activity">
    <reaction evidence="6">
        <text>ATP + H2O = ADP + phosphate + H(+)</text>
        <dbReference type="Rhea" id="RHEA:13065"/>
        <dbReference type="ChEBI" id="CHEBI:15377"/>
        <dbReference type="ChEBI" id="CHEBI:15378"/>
        <dbReference type="ChEBI" id="CHEBI:30616"/>
        <dbReference type="ChEBI" id="CHEBI:43474"/>
        <dbReference type="ChEBI" id="CHEBI:456216"/>
        <dbReference type="EC" id="3.6.4.13"/>
    </reaction>
</comment>
<evidence type="ECO:0000256" key="5">
    <source>
        <dbReference type="ARBA" id="ARBA00022840"/>
    </source>
</evidence>
<organism evidence="10">
    <name type="scientific">Culicoides sonorensis</name>
    <name type="common">Biting midge</name>
    <dbReference type="NCBI Taxonomy" id="179676"/>
    <lineage>
        <taxon>Eukaryota</taxon>
        <taxon>Metazoa</taxon>
        <taxon>Ecdysozoa</taxon>
        <taxon>Arthropoda</taxon>
        <taxon>Hexapoda</taxon>
        <taxon>Insecta</taxon>
        <taxon>Pterygota</taxon>
        <taxon>Neoptera</taxon>
        <taxon>Endopterygota</taxon>
        <taxon>Diptera</taxon>
        <taxon>Nematocera</taxon>
        <taxon>Chironomoidea</taxon>
        <taxon>Ceratopogonidae</taxon>
        <taxon>Ceratopogoninae</taxon>
        <taxon>Culicoides</taxon>
        <taxon>Monoculicoides</taxon>
    </lineage>
</organism>
<name>A0A336LPM4_CULSO</name>
<dbReference type="InterPro" id="IPR001650">
    <property type="entry name" value="Helicase_C-like"/>
</dbReference>
<dbReference type="EC" id="3.6.4.13" evidence="1"/>
<dbReference type="Gene3D" id="1.20.120.1760">
    <property type="match status" value="1"/>
</dbReference>
<dbReference type="FunFam" id="3.40.50.300:FF:000145">
    <property type="entry name" value="probable ATP-dependent RNA helicase DHX40"/>
    <property type="match status" value="1"/>
</dbReference>
<dbReference type="PROSITE" id="PS51194">
    <property type="entry name" value="HELICASE_CTER"/>
    <property type="match status" value="1"/>
</dbReference>
<dbReference type="Gene3D" id="3.40.50.300">
    <property type="entry name" value="P-loop containing nucleotide triphosphate hydrolases"/>
    <property type="match status" value="3"/>
</dbReference>
<dbReference type="Pfam" id="PF01066">
    <property type="entry name" value="CDP-OH_P_transf"/>
    <property type="match status" value="1"/>
</dbReference>
<dbReference type="CDD" id="cd18791">
    <property type="entry name" value="SF2_C_RHA"/>
    <property type="match status" value="1"/>
</dbReference>
<dbReference type="PROSITE" id="PS00690">
    <property type="entry name" value="DEAH_ATP_HELICASE"/>
    <property type="match status" value="1"/>
</dbReference>
<dbReference type="SUPFAM" id="SSF52540">
    <property type="entry name" value="P-loop containing nucleoside triphosphate hydrolases"/>
    <property type="match status" value="2"/>
</dbReference>
<keyword evidence="7" id="KW-0812">Transmembrane</keyword>
<sequence length="1060" mass="119714">MTTKIKFLKPDDDSFTSERDAVSVDDSVSTFIFNPHHSLSLNSQRERLPIRSYRDRILYCLENYQTLVLVGETGSGKSTQVPQMIGPSLSHFSKLLLTLLFGLIVWYLYMDVLLYLRIHNYPIDRNYHFNTTILSLPPGGSPAAISSSSSSSSSNHNYLTGSGTKRALATTTSINYNGLTVNNNVDYSEITWIPCDINPLCDVTVKAVMLDQTNHYLFAPMATIFDNIVGISRSSWITANMISFFHVFVAILAGRLIASDCLGMRRIGVVLFQFRTFLDDLDGHVARAKKNIRGERSEIGTSGYYIDGLCDGLGCIALMIGIFVYLKNNPPRRGYTQLQSIIPMSDTKNSDTGVIYKVKVTTKKVVRKVLCFSGQLLLSSTGWNRYIALYQDMLERNDVTPTQYLRQNFVFKSNHFFCIAWLWRIFNVHALLHCLLLGIFCDKLWEFLRLIQYAGYVAIIVIYLYEFGWHTKGMIGVTEPRRVAAVSLSERVANERGELVGDTVGVAIRFINKFSEQTMIKFMTEGILLREMLADPLLSQYSVIMIDEAHERNNLTDTLMGLLKKIAKKRQSLKIIISSATVDAELFKDFFNFNTKKTGKDTSIILSVEGRMFPYEVYYLEEPCPDYIQGTIDTIMKIHQKEPPGDILAFLTGQEEVHRAVNSLKDLLNEMGREDMQVLPMYGTLTNHDQLRVFFGAPKGSRKVIIATNIAETSVTIPGIVYVIDCGFVKLKWFSAESSLDSLVIVPVSKAAAEQRAGRAGRIRSGKVYRLYTEDDYNGLPEHTPPEMRRTDLCTTVLHLKALGIDNILRFDFPSPPPAKNLLASIETLYALGALDDNGDLTTPVGYFLAEIPINPMMGKMLYIAGEMGCSEEILSIIAMLQVQSVFSKPTSGQGAIKARVAKRNFEVAEGDLITLLNVYTAFVANDRTKEFCGRNYLIYRNLKRAHEIRQQLSNLARIELNIPMLSCNGDVDTIRRCITAGYFPYAAYLHHSGVYKTVRGDIELNVHPLSCLYTEMLPSWIVYCELLHTTKLFIKDITVIKQEWLTELAPHYYHKTTLR</sequence>
<feature type="transmembrane region" description="Helical" evidence="7">
    <location>
        <begin position="237"/>
        <end position="258"/>
    </location>
</feature>
<dbReference type="InterPro" id="IPR043130">
    <property type="entry name" value="CDP-OH_PTrfase_TM_dom"/>
</dbReference>
<reference evidence="10" key="1">
    <citation type="submission" date="2018-07" db="EMBL/GenBank/DDBJ databases">
        <authorList>
            <person name="Quirk P.G."/>
            <person name="Krulwich T.A."/>
        </authorList>
    </citation>
    <scope>NUCLEOTIDE SEQUENCE</scope>
</reference>
<dbReference type="GO" id="GO:0071013">
    <property type="term" value="C:catalytic step 2 spliceosome"/>
    <property type="evidence" value="ECO:0007669"/>
    <property type="project" value="TreeGrafter"/>
</dbReference>
<dbReference type="InterPro" id="IPR027417">
    <property type="entry name" value="P-loop_NTPase"/>
</dbReference>
<evidence type="ECO:0000256" key="3">
    <source>
        <dbReference type="ARBA" id="ARBA00022801"/>
    </source>
</evidence>
<dbReference type="GO" id="GO:0016787">
    <property type="term" value="F:hydrolase activity"/>
    <property type="evidence" value="ECO:0007669"/>
    <property type="project" value="UniProtKB-KW"/>
</dbReference>
<proteinExistence type="predicted"/>
<evidence type="ECO:0000259" key="9">
    <source>
        <dbReference type="PROSITE" id="PS51194"/>
    </source>
</evidence>
<evidence type="ECO:0000256" key="1">
    <source>
        <dbReference type="ARBA" id="ARBA00012552"/>
    </source>
</evidence>
<dbReference type="VEuPathDB" id="VectorBase:CSON009953"/>
<gene>
    <name evidence="10" type="primary">CSON009953</name>
</gene>
<dbReference type="PROSITE" id="PS51192">
    <property type="entry name" value="HELICASE_ATP_BIND_1"/>
    <property type="match status" value="1"/>
</dbReference>
<dbReference type="Gene3D" id="1.20.120.1080">
    <property type="match status" value="1"/>
</dbReference>
<feature type="transmembrane region" description="Helical" evidence="7">
    <location>
        <begin position="304"/>
        <end position="326"/>
    </location>
</feature>
<evidence type="ECO:0000256" key="6">
    <source>
        <dbReference type="ARBA" id="ARBA00047984"/>
    </source>
</evidence>
<dbReference type="InterPro" id="IPR048333">
    <property type="entry name" value="HA2_WH"/>
</dbReference>
<feature type="transmembrane region" description="Helical" evidence="7">
    <location>
        <begin position="95"/>
        <end position="116"/>
    </location>
</feature>
<evidence type="ECO:0000259" key="8">
    <source>
        <dbReference type="PROSITE" id="PS51192"/>
    </source>
</evidence>
<dbReference type="Pfam" id="PF00271">
    <property type="entry name" value="Helicase_C"/>
    <property type="match status" value="1"/>
</dbReference>
<dbReference type="Pfam" id="PF21010">
    <property type="entry name" value="HA2_C"/>
    <property type="match status" value="1"/>
</dbReference>
<dbReference type="Pfam" id="PF07717">
    <property type="entry name" value="OB_NTP_bind"/>
    <property type="match status" value="1"/>
</dbReference>
<protein>
    <recommendedName>
        <fullName evidence="1">RNA helicase</fullName>
        <ecNumber evidence="1">3.6.4.13</ecNumber>
    </recommendedName>
</protein>
<dbReference type="InterPro" id="IPR000462">
    <property type="entry name" value="CDP-OH_P_trans"/>
</dbReference>
<evidence type="ECO:0000256" key="7">
    <source>
        <dbReference type="SAM" id="Phobius"/>
    </source>
</evidence>
<keyword evidence="5" id="KW-0067">ATP-binding</keyword>
<dbReference type="SMART" id="SM00847">
    <property type="entry name" value="HA2"/>
    <property type="match status" value="1"/>
</dbReference>
<dbReference type="AlphaFoldDB" id="A0A336LPM4"/>
<dbReference type="SMART" id="SM00487">
    <property type="entry name" value="DEXDc"/>
    <property type="match status" value="1"/>
</dbReference>
<keyword evidence="7" id="KW-1133">Transmembrane helix</keyword>
<feature type="domain" description="Helicase ATP-binding" evidence="8">
    <location>
        <begin position="456"/>
        <end position="600"/>
    </location>
</feature>
<dbReference type="PANTHER" id="PTHR18934">
    <property type="entry name" value="ATP-DEPENDENT RNA HELICASE"/>
    <property type="match status" value="1"/>
</dbReference>
<keyword evidence="7" id="KW-0472">Membrane</keyword>
<dbReference type="InterPro" id="IPR002464">
    <property type="entry name" value="DNA/RNA_helicase_DEAH_CS"/>
</dbReference>
<dbReference type="GO" id="GO:0005524">
    <property type="term" value="F:ATP binding"/>
    <property type="evidence" value="ECO:0007669"/>
    <property type="project" value="UniProtKB-KW"/>
</dbReference>
<feature type="domain" description="Helicase C-terminal" evidence="9">
    <location>
        <begin position="631"/>
        <end position="804"/>
    </location>
</feature>
<accession>A0A336LPM4</accession>
<dbReference type="GO" id="GO:0003723">
    <property type="term" value="F:RNA binding"/>
    <property type="evidence" value="ECO:0007669"/>
    <property type="project" value="TreeGrafter"/>
</dbReference>
<keyword evidence="2" id="KW-0547">Nucleotide-binding</keyword>
<dbReference type="InterPro" id="IPR007502">
    <property type="entry name" value="Helicase-assoc_dom"/>
</dbReference>
<evidence type="ECO:0000256" key="4">
    <source>
        <dbReference type="ARBA" id="ARBA00022806"/>
    </source>
</evidence>
<evidence type="ECO:0000313" key="10">
    <source>
        <dbReference type="EMBL" id="SSX18519.1"/>
    </source>
</evidence>
<feature type="transmembrane region" description="Helical" evidence="7">
    <location>
        <begin position="447"/>
        <end position="465"/>
    </location>
</feature>
<keyword evidence="3" id="KW-0378">Hydrolase</keyword>
<feature type="transmembrane region" description="Helical" evidence="7">
    <location>
        <begin position="416"/>
        <end position="441"/>
    </location>
</feature>
<dbReference type="GO" id="GO:0003724">
    <property type="term" value="F:RNA helicase activity"/>
    <property type="evidence" value="ECO:0007669"/>
    <property type="project" value="UniProtKB-EC"/>
</dbReference>